<accession>A0ABP3PW87</accession>
<dbReference type="EMBL" id="BAAAFZ010000014">
    <property type="protein sequence ID" value="GAA0577244.1"/>
    <property type="molecule type" value="Genomic_DNA"/>
</dbReference>
<name>A0ABP3PW87_9PROT</name>
<feature type="compositionally biased region" description="Low complexity" evidence="1">
    <location>
        <begin position="108"/>
        <end position="124"/>
    </location>
</feature>
<feature type="compositionally biased region" description="Basic residues" evidence="1">
    <location>
        <begin position="95"/>
        <end position="106"/>
    </location>
</feature>
<comment type="caution">
    <text evidence="2">The sequence shown here is derived from an EMBL/GenBank/DDBJ whole genome shotgun (WGS) entry which is preliminary data.</text>
</comment>
<reference evidence="3" key="1">
    <citation type="journal article" date="2019" name="Int. J. Syst. Evol. Microbiol.">
        <title>The Global Catalogue of Microorganisms (GCM) 10K type strain sequencing project: providing services to taxonomists for standard genome sequencing and annotation.</title>
        <authorList>
            <consortium name="The Broad Institute Genomics Platform"/>
            <consortium name="The Broad Institute Genome Sequencing Center for Infectious Disease"/>
            <person name="Wu L."/>
            <person name="Ma J."/>
        </authorList>
    </citation>
    <scope>NUCLEOTIDE SEQUENCE [LARGE SCALE GENOMIC DNA]</scope>
    <source>
        <strain evidence="3">JCM 9933</strain>
    </source>
</reference>
<evidence type="ECO:0000256" key="1">
    <source>
        <dbReference type="SAM" id="MobiDB-lite"/>
    </source>
</evidence>
<protein>
    <submittedName>
        <fullName evidence="2">Uncharacterized protein</fullName>
    </submittedName>
</protein>
<evidence type="ECO:0000313" key="3">
    <source>
        <dbReference type="Proteomes" id="UP001501588"/>
    </source>
</evidence>
<sequence length="171" mass="18105">MLTPATDDQVRRLGMQRRIFLVRGEPFVAARDGFFETWGTLAALIEAHRPAAPTHKAEADAAPGPGHDVRSGAEPPPGPTEPETEQGRRGAAVAPRRRDRAPRRRPAPADADAAPAIEAGAGPSEAEETLAGVAAAQTGAPGARVVRQWRAGQPPTPRWMVAGKARRGRLK</sequence>
<keyword evidence="3" id="KW-1185">Reference proteome</keyword>
<dbReference type="Proteomes" id="UP001501588">
    <property type="component" value="Unassembled WGS sequence"/>
</dbReference>
<feature type="region of interest" description="Disordered" evidence="1">
    <location>
        <begin position="52"/>
        <end position="171"/>
    </location>
</feature>
<dbReference type="RefSeq" id="WP_343894555.1">
    <property type="nucleotide sequence ID" value="NZ_BAAAFZ010000014.1"/>
</dbReference>
<organism evidence="2 3">
    <name type="scientific">Craurococcus roseus</name>
    <dbReference type="NCBI Taxonomy" id="77585"/>
    <lineage>
        <taxon>Bacteria</taxon>
        <taxon>Pseudomonadati</taxon>
        <taxon>Pseudomonadota</taxon>
        <taxon>Alphaproteobacteria</taxon>
        <taxon>Acetobacterales</taxon>
        <taxon>Acetobacteraceae</taxon>
        <taxon>Craurococcus</taxon>
    </lineage>
</organism>
<proteinExistence type="predicted"/>
<gene>
    <name evidence="2" type="ORF">GCM10009416_14810</name>
</gene>
<evidence type="ECO:0000313" key="2">
    <source>
        <dbReference type="EMBL" id="GAA0577244.1"/>
    </source>
</evidence>